<feature type="transmembrane region" description="Helical" evidence="6">
    <location>
        <begin position="103"/>
        <end position="121"/>
    </location>
</feature>
<dbReference type="RefSeq" id="WP_237966960.1">
    <property type="nucleotide sequence ID" value="NZ_JAKNHQ010000014.1"/>
</dbReference>
<keyword evidence="4 6" id="KW-1133">Transmembrane helix</keyword>
<comment type="subcellular location">
    <subcellularLocation>
        <location evidence="6">Cell membrane</location>
        <topology evidence="6">Multi-pass membrane protein</topology>
    </subcellularLocation>
    <subcellularLocation>
        <location evidence="1">Membrane</location>
        <topology evidence="1">Multi-pass membrane protein</topology>
    </subcellularLocation>
</comment>
<accession>A0ABS9MKG7</accession>
<organism evidence="7 8">
    <name type="scientific">Anaeromassilibacillus senegalensis</name>
    <dbReference type="NCBI Taxonomy" id="1673717"/>
    <lineage>
        <taxon>Bacteria</taxon>
        <taxon>Bacillati</taxon>
        <taxon>Bacillota</taxon>
        <taxon>Clostridia</taxon>
        <taxon>Eubacteriales</taxon>
        <taxon>Acutalibacteraceae</taxon>
        <taxon>Anaeromassilibacillus</taxon>
    </lineage>
</organism>
<evidence type="ECO:0000256" key="2">
    <source>
        <dbReference type="ARBA" id="ARBA00009142"/>
    </source>
</evidence>
<comment type="similarity">
    <text evidence="2 6">Belongs to the 4-toluene sulfonate uptake permease (TSUP) (TC 2.A.102) family.</text>
</comment>
<name>A0ABS9MKG7_9FIRM</name>
<feature type="transmembrane region" description="Helical" evidence="6">
    <location>
        <begin position="50"/>
        <end position="73"/>
    </location>
</feature>
<dbReference type="PANTHER" id="PTHR43701:SF2">
    <property type="entry name" value="MEMBRANE TRANSPORTER PROTEIN YJNA-RELATED"/>
    <property type="match status" value="1"/>
</dbReference>
<keyword evidence="8" id="KW-1185">Reference proteome</keyword>
<dbReference type="InterPro" id="IPR051598">
    <property type="entry name" value="TSUP/Inactive_protease-like"/>
</dbReference>
<feature type="transmembrane region" description="Helical" evidence="6">
    <location>
        <begin position="79"/>
        <end position="96"/>
    </location>
</feature>
<keyword evidence="6" id="KW-1003">Cell membrane</keyword>
<protein>
    <recommendedName>
        <fullName evidence="6">Probable membrane transporter protein</fullName>
    </recommendedName>
</protein>
<dbReference type="Proteomes" id="UP001298681">
    <property type="component" value="Unassembled WGS sequence"/>
</dbReference>
<sequence length="122" mass="12759">MEKLRGLKKFTPALIGTLCGMLNGLFGAGGGIAAVPLLKASGVPLKKAHATSLAVILPVSIVSAILYLANGTIRFSDAWPYLPGGLLGAILGALLMEKIPDKLLRKAFGAFMIYAAVRLLLR</sequence>
<evidence type="ECO:0000313" key="8">
    <source>
        <dbReference type="Proteomes" id="UP001298681"/>
    </source>
</evidence>
<dbReference type="EMBL" id="JAKNHQ010000014">
    <property type="protein sequence ID" value="MCG4611304.1"/>
    <property type="molecule type" value="Genomic_DNA"/>
</dbReference>
<keyword evidence="3 6" id="KW-0812">Transmembrane</keyword>
<evidence type="ECO:0000313" key="7">
    <source>
        <dbReference type="EMBL" id="MCG4611304.1"/>
    </source>
</evidence>
<evidence type="ECO:0000256" key="4">
    <source>
        <dbReference type="ARBA" id="ARBA00022989"/>
    </source>
</evidence>
<proteinExistence type="inferred from homology"/>
<feature type="transmembrane region" description="Helical" evidence="6">
    <location>
        <begin position="12"/>
        <end position="38"/>
    </location>
</feature>
<keyword evidence="5 6" id="KW-0472">Membrane</keyword>
<dbReference type="Pfam" id="PF01925">
    <property type="entry name" value="TauE"/>
    <property type="match status" value="1"/>
</dbReference>
<evidence type="ECO:0000256" key="6">
    <source>
        <dbReference type="RuleBase" id="RU363041"/>
    </source>
</evidence>
<gene>
    <name evidence="7" type="ORF">L0P57_10225</name>
</gene>
<evidence type="ECO:0000256" key="3">
    <source>
        <dbReference type="ARBA" id="ARBA00022692"/>
    </source>
</evidence>
<evidence type="ECO:0000256" key="5">
    <source>
        <dbReference type="ARBA" id="ARBA00023136"/>
    </source>
</evidence>
<evidence type="ECO:0000256" key="1">
    <source>
        <dbReference type="ARBA" id="ARBA00004141"/>
    </source>
</evidence>
<dbReference type="PANTHER" id="PTHR43701">
    <property type="entry name" value="MEMBRANE TRANSPORTER PROTEIN MJ0441-RELATED"/>
    <property type="match status" value="1"/>
</dbReference>
<dbReference type="InterPro" id="IPR002781">
    <property type="entry name" value="TM_pro_TauE-like"/>
</dbReference>
<reference evidence="7 8" key="1">
    <citation type="submission" date="2022-01" db="EMBL/GenBank/DDBJ databases">
        <title>Collection of gut derived symbiotic bacterial strains cultured from healthy donors.</title>
        <authorList>
            <person name="Lin H."/>
            <person name="Kohout C."/>
            <person name="Waligurski E."/>
            <person name="Pamer E.G."/>
        </authorList>
    </citation>
    <scope>NUCLEOTIDE SEQUENCE [LARGE SCALE GENOMIC DNA]</scope>
    <source>
        <strain evidence="7 8">DFI.7.58</strain>
    </source>
</reference>
<comment type="caution">
    <text evidence="7">The sequence shown here is derived from an EMBL/GenBank/DDBJ whole genome shotgun (WGS) entry which is preliminary data.</text>
</comment>